<dbReference type="Proteomes" id="UP001396334">
    <property type="component" value="Unassembled WGS sequence"/>
</dbReference>
<evidence type="ECO:0000313" key="2">
    <source>
        <dbReference type="Proteomes" id="UP001396334"/>
    </source>
</evidence>
<protein>
    <submittedName>
        <fullName evidence="1">Uncharacterized protein</fullName>
    </submittedName>
</protein>
<proteinExistence type="predicted"/>
<gene>
    <name evidence="1" type="ORF">V6N11_004727</name>
</gene>
<reference evidence="1 2" key="1">
    <citation type="journal article" date="2024" name="G3 (Bethesda)">
        <title>Genome assembly of Hibiscus sabdariffa L. provides insights into metabolisms of medicinal natural products.</title>
        <authorList>
            <person name="Kim T."/>
        </authorList>
    </citation>
    <scope>NUCLEOTIDE SEQUENCE [LARGE SCALE GENOMIC DNA]</scope>
    <source>
        <strain evidence="1">TK-2024</strain>
        <tissue evidence="1">Old leaves</tissue>
    </source>
</reference>
<accession>A0ABR2SHE7</accession>
<name>A0ABR2SHE7_9ROSI</name>
<comment type="caution">
    <text evidence="1">The sequence shown here is derived from an EMBL/GenBank/DDBJ whole genome shotgun (WGS) entry which is preliminary data.</text>
</comment>
<keyword evidence="2" id="KW-1185">Reference proteome</keyword>
<evidence type="ECO:0000313" key="1">
    <source>
        <dbReference type="EMBL" id="KAK9024569.1"/>
    </source>
</evidence>
<dbReference type="EMBL" id="JBBPBN010000015">
    <property type="protein sequence ID" value="KAK9024569.1"/>
    <property type="molecule type" value="Genomic_DNA"/>
</dbReference>
<organism evidence="1 2">
    <name type="scientific">Hibiscus sabdariffa</name>
    <name type="common">roselle</name>
    <dbReference type="NCBI Taxonomy" id="183260"/>
    <lineage>
        <taxon>Eukaryota</taxon>
        <taxon>Viridiplantae</taxon>
        <taxon>Streptophyta</taxon>
        <taxon>Embryophyta</taxon>
        <taxon>Tracheophyta</taxon>
        <taxon>Spermatophyta</taxon>
        <taxon>Magnoliopsida</taxon>
        <taxon>eudicotyledons</taxon>
        <taxon>Gunneridae</taxon>
        <taxon>Pentapetalae</taxon>
        <taxon>rosids</taxon>
        <taxon>malvids</taxon>
        <taxon>Malvales</taxon>
        <taxon>Malvaceae</taxon>
        <taxon>Malvoideae</taxon>
        <taxon>Hibiscus</taxon>
    </lineage>
</organism>
<sequence>MLASATSIFSPTHFHLRQLPTLLNEVEPTYGAFDAGDLGKPRMGFEYGGKTNDEGEGEWQFDVDGDGLVKIAWLRDVYGSWIDDLGTWWRVVYDNDVVLIVETKVSLMNSSGVVMKVRSLVVGVLEWGMGVA</sequence>